<protein>
    <recommendedName>
        <fullName evidence="3">BED-type domain-containing protein</fullName>
    </recommendedName>
</protein>
<dbReference type="Proteomes" id="UP000018721">
    <property type="component" value="Unassembled WGS sequence"/>
</dbReference>
<sequence>MKNTEIVRLLYNNPTKTERTGTICNEVVKQKNSAGYTNLKNHLEGHHAGFQAVAEECLKRNCQPISSMFVHKDAADIYGWAKLVALKTFLSRMWMTLSSAPPLATKQ</sequence>
<accession>V9EU56</accession>
<keyword evidence="2" id="KW-1185">Reference proteome</keyword>
<gene>
    <name evidence="1" type="ORF">F443_12116</name>
</gene>
<reference evidence="1 2" key="1">
    <citation type="submission" date="2013-11" db="EMBL/GenBank/DDBJ databases">
        <title>The Genome Sequence of Phytophthora parasitica P1569.</title>
        <authorList>
            <consortium name="The Broad Institute Genomics Platform"/>
            <person name="Russ C."/>
            <person name="Tyler B."/>
            <person name="Panabieres F."/>
            <person name="Shan W."/>
            <person name="Tripathy S."/>
            <person name="Grunwald N."/>
            <person name="Machado M."/>
            <person name="Johnson C.S."/>
            <person name="Arredondo F."/>
            <person name="Hong C."/>
            <person name="Coffey M."/>
            <person name="Young S.K."/>
            <person name="Zeng Q."/>
            <person name="Gargeya S."/>
            <person name="Fitzgerald M."/>
            <person name="Abouelleil A."/>
            <person name="Alvarado L."/>
            <person name="Chapman S.B."/>
            <person name="Gainer-Dewar J."/>
            <person name="Goldberg J."/>
            <person name="Griggs A."/>
            <person name="Gujja S."/>
            <person name="Hansen M."/>
            <person name="Howarth C."/>
            <person name="Imamovic A."/>
            <person name="Ireland A."/>
            <person name="Larimer J."/>
            <person name="McCowan C."/>
            <person name="Murphy C."/>
            <person name="Pearson M."/>
            <person name="Poon T.W."/>
            <person name="Priest M."/>
            <person name="Roberts A."/>
            <person name="Saif S."/>
            <person name="Shea T."/>
            <person name="Sykes S."/>
            <person name="Wortman J."/>
            <person name="Nusbaum C."/>
            <person name="Birren B."/>
        </authorList>
    </citation>
    <scope>NUCLEOTIDE SEQUENCE [LARGE SCALE GENOMIC DNA]</scope>
    <source>
        <strain evidence="1 2">P1569</strain>
    </source>
</reference>
<comment type="caution">
    <text evidence="1">The sequence shown here is derived from an EMBL/GenBank/DDBJ whole genome shotgun (WGS) entry which is preliminary data.</text>
</comment>
<dbReference type="AlphaFoldDB" id="V9EU56"/>
<evidence type="ECO:0000313" key="2">
    <source>
        <dbReference type="Proteomes" id="UP000018721"/>
    </source>
</evidence>
<name>V9EU56_PHYNI</name>
<proteinExistence type="predicted"/>
<dbReference type="HOGENOM" id="CLU_171438_0_0_1"/>
<organism evidence="1 2">
    <name type="scientific">Phytophthora nicotianae P1569</name>
    <dbReference type="NCBI Taxonomy" id="1317065"/>
    <lineage>
        <taxon>Eukaryota</taxon>
        <taxon>Sar</taxon>
        <taxon>Stramenopiles</taxon>
        <taxon>Oomycota</taxon>
        <taxon>Peronosporomycetes</taxon>
        <taxon>Peronosporales</taxon>
        <taxon>Peronosporaceae</taxon>
        <taxon>Phytophthora</taxon>
    </lineage>
</organism>
<dbReference type="EMBL" id="ANIZ01002059">
    <property type="protein sequence ID" value="ETI42825.1"/>
    <property type="molecule type" value="Genomic_DNA"/>
</dbReference>
<evidence type="ECO:0000313" key="1">
    <source>
        <dbReference type="EMBL" id="ETI42825.1"/>
    </source>
</evidence>
<evidence type="ECO:0008006" key="3">
    <source>
        <dbReference type="Google" id="ProtNLM"/>
    </source>
</evidence>